<comment type="subcellular location">
    <subcellularLocation>
        <location evidence="2">Endoplasmic reticulum membrane</location>
        <topology evidence="2">Peripheral membrane protein</topology>
        <orientation evidence="2">Lumenal side</orientation>
    </subcellularLocation>
</comment>
<evidence type="ECO:0000256" key="11">
    <source>
        <dbReference type="ARBA" id="ARBA00023002"/>
    </source>
</evidence>
<name>A0A2K1JE88_PHYPA</name>
<dbReference type="GO" id="GO:0005789">
    <property type="term" value="C:endoplasmic reticulum membrane"/>
    <property type="evidence" value="ECO:0007669"/>
    <property type="project" value="UniProtKB-SubCell"/>
</dbReference>
<evidence type="ECO:0000256" key="8">
    <source>
        <dbReference type="ARBA" id="ARBA00022824"/>
    </source>
</evidence>
<proteinExistence type="inferred from homology"/>
<gene>
    <name evidence="16" type="ORF">PHYPA_020088</name>
</gene>
<keyword evidence="14" id="KW-0325">Glycoprotein</keyword>
<reference evidence="17" key="3">
    <citation type="submission" date="2020-12" db="UniProtKB">
        <authorList>
            <consortium name="EnsemblPlants"/>
        </authorList>
    </citation>
    <scope>IDENTIFICATION</scope>
</reference>
<evidence type="ECO:0000256" key="14">
    <source>
        <dbReference type="ARBA" id="ARBA00023180"/>
    </source>
</evidence>
<dbReference type="EMBL" id="ABEU02000015">
    <property type="protein sequence ID" value="PNR39808.1"/>
    <property type="molecule type" value="Genomic_DNA"/>
</dbReference>
<evidence type="ECO:0000256" key="4">
    <source>
        <dbReference type="ARBA" id="ARBA00011802"/>
    </source>
</evidence>
<evidence type="ECO:0000256" key="13">
    <source>
        <dbReference type="ARBA" id="ARBA00023157"/>
    </source>
</evidence>
<reference evidence="16 18" key="2">
    <citation type="journal article" date="2018" name="Plant J.">
        <title>The Physcomitrella patens chromosome-scale assembly reveals moss genome structure and evolution.</title>
        <authorList>
            <person name="Lang D."/>
            <person name="Ullrich K.K."/>
            <person name="Murat F."/>
            <person name="Fuchs J."/>
            <person name="Jenkins J."/>
            <person name="Haas F.B."/>
            <person name="Piednoel M."/>
            <person name="Gundlach H."/>
            <person name="Van Bel M."/>
            <person name="Meyberg R."/>
            <person name="Vives C."/>
            <person name="Morata J."/>
            <person name="Symeonidi A."/>
            <person name="Hiss M."/>
            <person name="Muchero W."/>
            <person name="Kamisugi Y."/>
            <person name="Saleh O."/>
            <person name="Blanc G."/>
            <person name="Decker E.L."/>
            <person name="van Gessel N."/>
            <person name="Grimwood J."/>
            <person name="Hayes R.D."/>
            <person name="Graham S.W."/>
            <person name="Gunter L.E."/>
            <person name="McDaniel S.F."/>
            <person name="Hoernstein S.N.W."/>
            <person name="Larsson A."/>
            <person name="Li F.W."/>
            <person name="Perroud P.F."/>
            <person name="Phillips J."/>
            <person name="Ranjan P."/>
            <person name="Rokshar D.S."/>
            <person name="Rothfels C.J."/>
            <person name="Schneider L."/>
            <person name="Shu S."/>
            <person name="Stevenson D.W."/>
            <person name="Thummler F."/>
            <person name="Tillich M."/>
            <person name="Villarreal Aguilar J.C."/>
            <person name="Widiez T."/>
            <person name="Wong G.K."/>
            <person name="Wymore A."/>
            <person name="Zhang Y."/>
            <person name="Zimmer A.D."/>
            <person name="Quatrano R.S."/>
            <person name="Mayer K.F.X."/>
            <person name="Goodstein D."/>
            <person name="Casacuberta J.M."/>
            <person name="Vandepoele K."/>
            <person name="Reski R."/>
            <person name="Cuming A.C."/>
            <person name="Tuskan G.A."/>
            <person name="Maumus F."/>
            <person name="Salse J."/>
            <person name="Schmutz J."/>
            <person name="Rensing S.A."/>
        </authorList>
    </citation>
    <scope>NUCLEOTIDE SEQUENCE [LARGE SCALE GENOMIC DNA]</scope>
    <source>
        <strain evidence="17 18">cv. Gransden 2004</strain>
    </source>
</reference>
<evidence type="ECO:0000256" key="7">
    <source>
        <dbReference type="ARBA" id="ARBA00022729"/>
    </source>
</evidence>
<dbReference type="STRING" id="3218.A0A2K1JE88"/>
<dbReference type="EnsemblPlants" id="Pp3c15_22450V3.1">
    <property type="protein sequence ID" value="PAC:32928726.CDS.1"/>
    <property type="gene ID" value="Pp3c15_22450"/>
</dbReference>
<dbReference type="Proteomes" id="UP000006727">
    <property type="component" value="Chromosome 15"/>
</dbReference>
<keyword evidence="15" id="KW-0676">Redox-active center</keyword>
<evidence type="ECO:0000256" key="9">
    <source>
        <dbReference type="ARBA" id="ARBA00022827"/>
    </source>
</evidence>
<evidence type="ECO:0000256" key="5">
    <source>
        <dbReference type="ARBA" id="ARBA00022448"/>
    </source>
</evidence>
<keyword evidence="9" id="KW-0274">FAD</keyword>
<comment type="cofactor">
    <cofactor evidence="1">
        <name>FAD</name>
        <dbReference type="ChEBI" id="CHEBI:57692"/>
    </cofactor>
</comment>
<dbReference type="GO" id="GO:0015035">
    <property type="term" value="F:protein-disulfide reductase activity"/>
    <property type="evidence" value="ECO:0007669"/>
    <property type="project" value="InterPro"/>
</dbReference>
<comment type="similarity">
    <text evidence="3">Belongs to the EROs family.</text>
</comment>
<keyword evidence="8" id="KW-0256">Endoplasmic reticulum</keyword>
<keyword evidence="5" id="KW-0813">Transport</keyword>
<evidence type="ECO:0000256" key="2">
    <source>
        <dbReference type="ARBA" id="ARBA00004367"/>
    </source>
</evidence>
<dbReference type="Pfam" id="PF04137">
    <property type="entry name" value="ERO1"/>
    <property type="match status" value="1"/>
</dbReference>
<accession>A0A2K1JE88</accession>
<dbReference type="PANTHER" id="PTHR12613:SF0">
    <property type="entry name" value="ERO1-LIKE PROTEIN"/>
    <property type="match status" value="1"/>
</dbReference>
<evidence type="ECO:0000313" key="16">
    <source>
        <dbReference type="EMBL" id="PNR39808.1"/>
    </source>
</evidence>
<dbReference type="InterPro" id="IPR037192">
    <property type="entry name" value="ERO1-like_sf"/>
</dbReference>
<keyword evidence="11" id="KW-0560">Oxidoreductase</keyword>
<evidence type="ECO:0000256" key="15">
    <source>
        <dbReference type="ARBA" id="ARBA00023284"/>
    </source>
</evidence>
<dbReference type="InterPro" id="IPR007266">
    <property type="entry name" value="Ero1"/>
</dbReference>
<keyword evidence="7" id="KW-0732">Signal</keyword>
<dbReference type="PaxDb" id="3218-PP1S66_18V6.1"/>
<dbReference type="GO" id="GO:0071949">
    <property type="term" value="F:FAD binding"/>
    <property type="evidence" value="ECO:0007669"/>
    <property type="project" value="InterPro"/>
</dbReference>
<dbReference type="PANTHER" id="PTHR12613">
    <property type="entry name" value="ERO1-RELATED"/>
    <property type="match status" value="1"/>
</dbReference>
<dbReference type="GO" id="GO:0016972">
    <property type="term" value="F:thiol oxidase activity"/>
    <property type="evidence" value="ECO:0007669"/>
    <property type="project" value="InterPro"/>
</dbReference>
<evidence type="ECO:0000313" key="17">
    <source>
        <dbReference type="EnsemblPlants" id="PAC:32928726.CDS.1"/>
    </source>
</evidence>
<comment type="subunit">
    <text evidence="4">May function both as a monomer and a homodimer.</text>
</comment>
<keyword evidence="13" id="KW-1015">Disulfide bond</keyword>
<keyword evidence="10" id="KW-0249">Electron transport</keyword>
<evidence type="ECO:0000256" key="6">
    <source>
        <dbReference type="ARBA" id="ARBA00022630"/>
    </source>
</evidence>
<dbReference type="SUPFAM" id="SSF110019">
    <property type="entry name" value="ERO1-like"/>
    <property type="match status" value="1"/>
</dbReference>
<dbReference type="InParanoid" id="A0A2K1JE88"/>
<keyword evidence="18" id="KW-1185">Reference proteome</keyword>
<sequence length="81" mass="9423">MHDRVLRHPECVQNLYFTYHFVLRALPKAEKYLSEAEYSTGNDAEDHHTHKLMVALVGSERLRIACPIPFNEAKMWRGPDA</sequence>
<reference evidence="16 18" key="1">
    <citation type="journal article" date="2008" name="Science">
        <title>The Physcomitrella genome reveals evolutionary insights into the conquest of land by plants.</title>
        <authorList>
            <person name="Rensing S."/>
            <person name="Lang D."/>
            <person name="Zimmer A."/>
            <person name="Terry A."/>
            <person name="Salamov A."/>
            <person name="Shapiro H."/>
            <person name="Nishiyama T."/>
            <person name="Perroud P.-F."/>
            <person name="Lindquist E."/>
            <person name="Kamisugi Y."/>
            <person name="Tanahashi T."/>
            <person name="Sakakibara K."/>
            <person name="Fujita T."/>
            <person name="Oishi K."/>
            <person name="Shin-I T."/>
            <person name="Kuroki Y."/>
            <person name="Toyoda A."/>
            <person name="Suzuki Y."/>
            <person name="Hashimoto A."/>
            <person name="Yamaguchi K."/>
            <person name="Sugano A."/>
            <person name="Kohara Y."/>
            <person name="Fujiyama A."/>
            <person name="Anterola A."/>
            <person name="Aoki S."/>
            <person name="Ashton N."/>
            <person name="Barbazuk W.B."/>
            <person name="Barker E."/>
            <person name="Bennetzen J."/>
            <person name="Bezanilla M."/>
            <person name="Blankenship R."/>
            <person name="Cho S.H."/>
            <person name="Dutcher S."/>
            <person name="Estelle M."/>
            <person name="Fawcett J.A."/>
            <person name="Gundlach H."/>
            <person name="Hanada K."/>
            <person name="Heyl A."/>
            <person name="Hicks K.A."/>
            <person name="Hugh J."/>
            <person name="Lohr M."/>
            <person name="Mayer K."/>
            <person name="Melkozernov A."/>
            <person name="Murata T."/>
            <person name="Nelson D."/>
            <person name="Pils B."/>
            <person name="Prigge M."/>
            <person name="Reiss B."/>
            <person name="Renner T."/>
            <person name="Rombauts S."/>
            <person name="Rushton P."/>
            <person name="Sanderfoot A."/>
            <person name="Schween G."/>
            <person name="Shiu S.-H."/>
            <person name="Stueber K."/>
            <person name="Theodoulou F.L."/>
            <person name="Tu H."/>
            <person name="Van de Peer Y."/>
            <person name="Verrier P.J."/>
            <person name="Waters E."/>
            <person name="Wood A."/>
            <person name="Yang L."/>
            <person name="Cove D."/>
            <person name="Cuming A."/>
            <person name="Hasebe M."/>
            <person name="Lucas S."/>
            <person name="Mishler D.B."/>
            <person name="Reski R."/>
            <person name="Grigoriev I."/>
            <person name="Quatrano R.S."/>
            <person name="Boore J.L."/>
        </authorList>
    </citation>
    <scope>NUCLEOTIDE SEQUENCE [LARGE SCALE GENOMIC DNA]</scope>
    <source>
        <strain evidence="17 18">cv. Gransden 2004</strain>
    </source>
</reference>
<dbReference type="GO" id="GO:0034975">
    <property type="term" value="P:protein folding in endoplasmic reticulum"/>
    <property type="evidence" value="ECO:0007669"/>
    <property type="project" value="InterPro"/>
</dbReference>
<evidence type="ECO:0000256" key="3">
    <source>
        <dbReference type="ARBA" id="ARBA00008277"/>
    </source>
</evidence>
<protein>
    <submittedName>
        <fullName evidence="16 17">Uncharacterized protein</fullName>
    </submittedName>
</protein>
<evidence type="ECO:0000256" key="10">
    <source>
        <dbReference type="ARBA" id="ARBA00022982"/>
    </source>
</evidence>
<keyword evidence="6" id="KW-0285">Flavoprotein</keyword>
<keyword evidence="12" id="KW-0472">Membrane</keyword>
<evidence type="ECO:0000256" key="1">
    <source>
        <dbReference type="ARBA" id="ARBA00001974"/>
    </source>
</evidence>
<dbReference type="Gramene" id="Pp3c15_22450V3.1">
    <property type="protein sequence ID" value="PAC:32928726.CDS.1"/>
    <property type="gene ID" value="Pp3c15_22450"/>
</dbReference>
<organism evidence="16">
    <name type="scientific">Physcomitrium patens</name>
    <name type="common">Spreading-leaved earth moss</name>
    <name type="synonym">Physcomitrella patens</name>
    <dbReference type="NCBI Taxonomy" id="3218"/>
    <lineage>
        <taxon>Eukaryota</taxon>
        <taxon>Viridiplantae</taxon>
        <taxon>Streptophyta</taxon>
        <taxon>Embryophyta</taxon>
        <taxon>Bryophyta</taxon>
        <taxon>Bryophytina</taxon>
        <taxon>Bryopsida</taxon>
        <taxon>Funariidae</taxon>
        <taxon>Funariales</taxon>
        <taxon>Funariaceae</taxon>
        <taxon>Physcomitrium</taxon>
    </lineage>
</organism>
<evidence type="ECO:0000313" key="18">
    <source>
        <dbReference type="Proteomes" id="UP000006727"/>
    </source>
</evidence>
<dbReference type="AlphaFoldDB" id="A0A2K1JE88"/>
<evidence type="ECO:0000256" key="12">
    <source>
        <dbReference type="ARBA" id="ARBA00023136"/>
    </source>
</evidence>